<evidence type="ECO:0000313" key="2">
    <source>
        <dbReference type="Proteomes" id="UP001142055"/>
    </source>
</evidence>
<dbReference type="Gene3D" id="3.40.50.150">
    <property type="entry name" value="Vaccinia Virus protein VP39"/>
    <property type="match status" value="1"/>
</dbReference>
<organism evidence="1 2">
    <name type="scientific">Blomia tropicalis</name>
    <name type="common">Mite</name>
    <dbReference type="NCBI Taxonomy" id="40697"/>
    <lineage>
        <taxon>Eukaryota</taxon>
        <taxon>Metazoa</taxon>
        <taxon>Ecdysozoa</taxon>
        <taxon>Arthropoda</taxon>
        <taxon>Chelicerata</taxon>
        <taxon>Arachnida</taxon>
        <taxon>Acari</taxon>
        <taxon>Acariformes</taxon>
        <taxon>Sarcoptiformes</taxon>
        <taxon>Astigmata</taxon>
        <taxon>Glycyphagoidea</taxon>
        <taxon>Echimyopodidae</taxon>
        <taxon>Blomia</taxon>
    </lineage>
</organism>
<accession>A0A9Q0M776</accession>
<dbReference type="Proteomes" id="UP001142055">
    <property type="component" value="Chromosome 2"/>
</dbReference>
<protein>
    <submittedName>
        <fullName evidence="1">Uncharacterized protein</fullName>
    </submittedName>
</protein>
<reference evidence="1" key="1">
    <citation type="submission" date="2022-12" db="EMBL/GenBank/DDBJ databases">
        <title>Genome assemblies of Blomia tropicalis.</title>
        <authorList>
            <person name="Cui Y."/>
        </authorList>
    </citation>
    <scope>NUCLEOTIDE SEQUENCE</scope>
    <source>
        <tissue evidence="1">Adult mites</tissue>
    </source>
</reference>
<dbReference type="InterPro" id="IPR029063">
    <property type="entry name" value="SAM-dependent_MTases_sf"/>
</dbReference>
<gene>
    <name evidence="1" type="ORF">RDWZM_006094</name>
</gene>
<dbReference type="EMBL" id="JAPWDV010000002">
    <property type="protein sequence ID" value="KAJ6220282.1"/>
    <property type="molecule type" value="Genomic_DNA"/>
</dbReference>
<sequence>MVNHGLSKVGFFDEQFDVVIEKATIEVFFVDESSAWSISMGTLQNVQLMADEIIRVLKRQVGQFFSISFTASHFRQKLFNKVFIDNKSKSEQMKTIAVHQLGEHFHYYIYHLSNNPNCSPLDIFLYEPPKVTPLIGYSNSDSSDNNDDFFGAFNL</sequence>
<name>A0A9Q0M776_BLOTA</name>
<proteinExistence type="predicted"/>
<keyword evidence="2" id="KW-1185">Reference proteome</keyword>
<evidence type="ECO:0000313" key="1">
    <source>
        <dbReference type="EMBL" id="KAJ6220282.1"/>
    </source>
</evidence>
<comment type="caution">
    <text evidence="1">The sequence shown here is derived from an EMBL/GenBank/DDBJ whole genome shotgun (WGS) entry which is preliminary data.</text>
</comment>
<dbReference type="AlphaFoldDB" id="A0A9Q0M776"/>